<dbReference type="PROSITE" id="PS51671">
    <property type="entry name" value="ACT"/>
    <property type="match status" value="1"/>
</dbReference>
<dbReference type="GO" id="GO:0006189">
    <property type="term" value="P:'de novo' IMP biosynthetic process"/>
    <property type="evidence" value="ECO:0007669"/>
    <property type="project" value="InterPro"/>
</dbReference>
<feature type="region of interest" description="Disordered" evidence="1">
    <location>
        <begin position="1"/>
        <end position="28"/>
    </location>
</feature>
<dbReference type="InterPro" id="IPR004810">
    <property type="entry name" value="PurU"/>
</dbReference>
<dbReference type="SUPFAM" id="SSF53328">
    <property type="entry name" value="Formyltransferase"/>
    <property type="match status" value="1"/>
</dbReference>
<organism evidence="3 4">
    <name type="scientific">Actinopolyspora biskrensis</name>
    <dbReference type="NCBI Taxonomy" id="1470178"/>
    <lineage>
        <taxon>Bacteria</taxon>
        <taxon>Bacillati</taxon>
        <taxon>Actinomycetota</taxon>
        <taxon>Actinomycetes</taxon>
        <taxon>Actinopolysporales</taxon>
        <taxon>Actinopolysporaceae</taxon>
        <taxon>Actinopolyspora</taxon>
    </lineage>
</organism>
<dbReference type="AlphaFoldDB" id="A0A852YUB2"/>
<dbReference type="InterPro" id="IPR045865">
    <property type="entry name" value="ACT-like_dom_sf"/>
</dbReference>
<sequence>MTASRQASSTAESASAHQHASLVVRGRDSPGTVAATAGVLREHHASIVPLDQCSDNPQGGAFFQRTVFGLDNLKAALPGIESAPEERPAREFDLEFTVREMPVPERVAVFASKADHLRLLRGNVALVVLARHMRIPSEEFPSELGVPIIKILHSFLPAFIGAVPTRRPSSAGSSTSVPRRTT</sequence>
<dbReference type="InterPro" id="IPR036477">
    <property type="entry name" value="Formyl_transf_N_sf"/>
</dbReference>
<keyword evidence="3" id="KW-0378">Hydrolase</keyword>
<name>A0A852YUB2_9ACTN</name>
<evidence type="ECO:0000313" key="4">
    <source>
        <dbReference type="Proteomes" id="UP000548304"/>
    </source>
</evidence>
<dbReference type="SUPFAM" id="SSF55021">
    <property type="entry name" value="ACT-like"/>
    <property type="match status" value="1"/>
</dbReference>
<dbReference type="InterPro" id="IPR002912">
    <property type="entry name" value="ACT_dom"/>
</dbReference>
<comment type="caution">
    <text evidence="3">The sequence shown here is derived from an EMBL/GenBank/DDBJ whole genome shotgun (WGS) entry which is preliminary data.</text>
</comment>
<reference evidence="3 4" key="1">
    <citation type="submission" date="2020-07" db="EMBL/GenBank/DDBJ databases">
        <title>Genomic Encyclopedia of Type Strains, Phase III (KMG-III): the genomes of soil and plant-associated and newly described type strains.</title>
        <authorList>
            <person name="Whitman W."/>
        </authorList>
    </citation>
    <scope>NUCLEOTIDE SEQUENCE [LARGE SCALE GENOMIC DNA]</scope>
    <source>
        <strain evidence="3 4">CECT 8576</strain>
    </source>
</reference>
<evidence type="ECO:0000256" key="1">
    <source>
        <dbReference type="SAM" id="MobiDB-lite"/>
    </source>
</evidence>
<feature type="domain" description="ACT" evidence="2">
    <location>
        <begin position="21"/>
        <end position="99"/>
    </location>
</feature>
<feature type="compositionally biased region" description="Polar residues" evidence="1">
    <location>
        <begin position="1"/>
        <end position="18"/>
    </location>
</feature>
<dbReference type="GO" id="GO:0008864">
    <property type="term" value="F:formyltetrahydrofolate deformylase activity"/>
    <property type="evidence" value="ECO:0007669"/>
    <property type="project" value="InterPro"/>
</dbReference>
<evidence type="ECO:0000259" key="2">
    <source>
        <dbReference type="PROSITE" id="PS51671"/>
    </source>
</evidence>
<dbReference type="Proteomes" id="UP000548304">
    <property type="component" value="Unassembled WGS sequence"/>
</dbReference>
<dbReference type="Gene3D" id="3.30.70.260">
    <property type="match status" value="1"/>
</dbReference>
<dbReference type="EMBL" id="JACBYW010000001">
    <property type="protein sequence ID" value="NYH77558.1"/>
    <property type="molecule type" value="Genomic_DNA"/>
</dbReference>
<keyword evidence="4" id="KW-1185">Reference proteome</keyword>
<evidence type="ECO:0000313" key="3">
    <source>
        <dbReference type="EMBL" id="NYH77558.1"/>
    </source>
</evidence>
<protein>
    <submittedName>
        <fullName evidence="3">Formyltetrahydrofolate hydrolase</fullName>
    </submittedName>
</protein>
<dbReference type="PANTHER" id="PTHR42706:SF1">
    <property type="entry name" value="FORMYLTETRAHYDROFOLATE DEFORMYLASE 2, MITOCHONDRIAL"/>
    <property type="match status" value="1"/>
</dbReference>
<gene>
    <name evidence="3" type="ORF">FHR84_000872</name>
</gene>
<dbReference type="PANTHER" id="PTHR42706">
    <property type="entry name" value="FORMYLTETRAHYDROFOLATE DEFORMYLASE"/>
    <property type="match status" value="1"/>
</dbReference>
<accession>A0A852YUB2</accession>
<proteinExistence type="predicted"/>